<name>A0A1U7N8M2_9CYAN</name>
<feature type="region of interest" description="Disordered" evidence="2">
    <location>
        <begin position="344"/>
        <end position="408"/>
    </location>
</feature>
<evidence type="ECO:0000313" key="3">
    <source>
        <dbReference type="EMBL" id="OLT62291.1"/>
    </source>
</evidence>
<feature type="compositionally biased region" description="Low complexity" evidence="2">
    <location>
        <begin position="373"/>
        <end position="384"/>
    </location>
</feature>
<feature type="coiled-coil region" evidence="1">
    <location>
        <begin position="212"/>
        <end position="261"/>
    </location>
</feature>
<accession>A0A1U7N8M2</accession>
<organism evidence="3 4">
    <name type="scientific">Moorena bouillonii PNG</name>
    <dbReference type="NCBI Taxonomy" id="568701"/>
    <lineage>
        <taxon>Bacteria</taxon>
        <taxon>Bacillati</taxon>
        <taxon>Cyanobacteriota</taxon>
        <taxon>Cyanophyceae</taxon>
        <taxon>Coleofasciculales</taxon>
        <taxon>Coleofasciculaceae</taxon>
        <taxon>Moorena</taxon>
    </lineage>
</organism>
<comment type="caution">
    <text evidence="3">The sequence shown here is derived from an EMBL/GenBank/DDBJ whole genome shotgun (WGS) entry which is preliminary data.</text>
</comment>
<proteinExistence type="predicted"/>
<dbReference type="RefSeq" id="WP_075904150.1">
    <property type="nucleotide sequence ID" value="NZ_MKZS01000001.1"/>
</dbReference>
<dbReference type="AlphaFoldDB" id="A0A1U7N8M2"/>
<reference evidence="3 4" key="1">
    <citation type="submission" date="2016-10" db="EMBL/GenBank/DDBJ databases">
        <title>Comparative genomics uncovers the prolific and rare metabolic potential of the cyanobacterial genus Moorea.</title>
        <authorList>
            <person name="Leao T."/>
            <person name="Castelao G."/>
            <person name="Korobeynikov A."/>
            <person name="Monroe E.A."/>
            <person name="Podell S."/>
            <person name="Glukhov E."/>
            <person name="Allen E."/>
            <person name="Gerwick W.H."/>
            <person name="Gerwick L."/>
        </authorList>
    </citation>
    <scope>NUCLEOTIDE SEQUENCE [LARGE SCALE GENOMIC DNA]</scope>
    <source>
        <strain evidence="3 4">PNG5-198</strain>
    </source>
</reference>
<evidence type="ECO:0000256" key="2">
    <source>
        <dbReference type="SAM" id="MobiDB-lite"/>
    </source>
</evidence>
<dbReference type="Proteomes" id="UP000186657">
    <property type="component" value="Unassembled WGS sequence"/>
</dbReference>
<protein>
    <submittedName>
        <fullName evidence="3">Uncharacterized protein</fullName>
    </submittedName>
</protein>
<sequence length="435" mass="48935">MTQFVLVKGFKVTAQTDIQSLIADIDHILHKPDFPLPWFKSGDLAAAHQVLRKVRSYLVSQQQKLGVESDKTSTTVTPSQTGVTTSVQEGVQQILQAVTQEMNLVRTDLTKPLQLELEALQQQRESLVREIQHLESTKQQLDYYTKQQTANVQFASDYFSQGLINRLVESLTQKLSQILANWEAHLKKNPTSDDSINRLPSNQDEIVAVVERQKVIEQLQQLQKQSDQLIQNIDVNQRLTFETLQRDLQGYQQSLSQELEKMHSLGMQGEMLFAAFVNRLAQQLGREASSLWPSSQQPADVQVQVEDKDSFQLHPETLLPKNSVTMTEAVSERSRSVAFGQSDLKQEPPMDWSTGELPQSWGIGLSEENTPLRSRSGSYRASRSVAYGQSHLSDPTPESEKTSVSNDSLEHSEVIATINALTDLCEQMGVNYLKG</sequence>
<evidence type="ECO:0000256" key="1">
    <source>
        <dbReference type="SAM" id="Coils"/>
    </source>
</evidence>
<evidence type="ECO:0000313" key="4">
    <source>
        <dbReference type="Proteomes" id="UP000186657"/>
    </source>
</evidence>
<keyword evidence="1" id="KW-0175">Coiled coil</keyword>
<gene>
    <name evidence="3" type="ORF">BJP37_28010</name>
</gene>
<dbReference type="EMBL" id="MKZS01000001">
    <property type="protein sequence ID" value="OLT62291.1"/>
    <property type="molecule type" value="Genomic_DNA"/>
</dbReference>
<keyword evidence="4" id="KW-1185">Reference proteome</keyword>